<sequence>MECQAMKMKHLFSPICIGLFAIANAAAAQAQSFSFVHGSPEGHMLSRQGAEPWMECVREESEGEVDFDYYPSGQISSTPELFRALQSRIADVVIIPIGYVSDELPLNGVSMLPGLGSSSKEIVAAYSEAVRNGVLADEFVSHDIMPLFVSVYPPYQMVSMGDKIESVDDFRGKVVRSAGGAMNLAISELGASPAEIPIGDTYVALERGTADGTISGFASIKPFSLDEIMSSMSRNGEFGTFSNVFAMRLGDFEALSDELQQAFLECGDRVQEDMAHYLDDEVELLSQEFAESGIDIYEFSPEALEELNERLEAVSESWVQRLERRGHPAQQVFDEYAAALADQ</sequence>
<proteinExistence type="predicted"/>
<dbReference type="Gene3D" id="3.40.190.170">
    <property type="entry name" value="Bacterial extracellular solute-binding protein, family 7"/>
    <property type="match status" value="1"/>
</dbReference>
<dbReference type="GO" id="GO:0055085">
    <property type="term" value="P:transmembrane transport"/>
    <property type="evidence" value="ECO:0007669"/>
    <property type="project" value="InterPro"/>
</dbReference>
<reference evidence="3 4" key="1">
    <citation type="submission" date="2018-01" db="EMBL/GenBank/DDBJ databases">
        <title>Halomonas endophytica sp. nov., isolated from storage liquid in the stems of Populus euphratica.</title>
        <authorList>
            <person name="Chen C."/>
        </authorList>
    </citation>
    <scope>NUCLEOTIDE SEQUENCE [LARGE SCALE GENOMIC DNA]</scope>
    <source>
        <strain evidence="3 4">MC28</strain>
    </source>
</reference>
<evidence type="ECO:0000313" key="4">
    <source>
        <dbReference type="Proteomes" id="UP000235803"/>
    </source>
</evidence>
<dbReference type="OrthoDB" id="6139617at2"/>
<dbReference type="EMBL" id="PNRF01000039">
    <property type="protein sequence ID" value="PMR72979.1"/>
    <property type="molecule type" value="Genomic_DNA"/>
</dbReference>
<dbReference type="PANTHER" id="PTHR33376">
    <property type="match status" value="1"/>
</dbReference>
<organism evidence="3 4">
    <name type="scientific">Billgrantia endophytica</name>
    <dbReference type="NCBI Taxonomy" id="2033802"/>
    <lineage>
        <taxon>Bacteria</taxon>
        <taxon>Pseudomonadati</taxon>
        <taxon>Pseudomonadota</taxon>
        <taxon>Gammaproteobacteria</taxon>
        <taxon>Oceanospirillales</taxon>
        <taxon>Halomonadaceae</taxon>
        <taxon>Billgrantia</taxon>
    </lineage>
</organism>
<keyword evidence="1 2" id="KW-0732">Signal</keyword>
<dbReference type="CDD" id="cd13601">
    <property type="entry name" value="PBP2_TRAP_DctP1_3_4_like"/>
    <property type="match status" value="1"/>
</dbReference>
<dbReference type="Proteomes" id="UP000235803">
    <property type="component" value="Unassembled WGS sequence"/>
</dbReference>
<name>A0A2N7TXT2_9GAMM</name>
<comment type="caution">
    <text evidence="3">The sequence shown here is derived from an EMBL/GenBank/DDBJ whole genome shotgun (WGS) entry which is preliminary data.</text>
</comment>
<dbReference type="Pfam" id="PF03480">
    <property type="entry name" value="DctP"/>
    <property type="match status" value="1"/>
</dbReference>
<keyword evidence="4" id="KW-1185">Reference proteome</keyword>
<evidence type="ECO:0000256" key="2">
    <source>
        <dbReference type="SAM" id="SignalP"/>
    </source>
</evidence>
<dbReference type="InterPro" id="IPR018389">
    <property type="entry name" value="DctP_fam"/>
</dbReference>
<accession>A0A2N7TXT2</accession>
<feature type="chain" id="PRO_5014750242" evidence="2">
    <location>
        <begin position="31"/>
        <end position="343"/>
    </location>
</feature>
<feature type="signal peptide" evidence="2">
    <location>
        <begin position="1"/>
        <end position="30"/>
    </location>
</feature>
<dbReference type="AlphaFoldDB" id="A0A2N7TXT2"/>
<protein>
    <submittedName>
        <fullName evidence="3">TRAP transporter substrate-binding protein DctP</fullName>
    </submittedName>
</protein>
<evidence type="ECO:0000256" key="1">
    <source>
        <dbReference type="ARBA" id="ARBA00022729"/>
    </source>
</evidence>
<evidence type="ECO:0000313" key="3">
    <source>
        <dbReference type="EMBL" id="PMR72979.1"/>
    </source>
</evidence>
<gene>
    <name evidence="3" type="ORF">C1H69_19090</name>
</gene>
<dbReference type="NCBIfam" id="NF037995">
    <property type="entry name" value="TRAP_S1"/>
    <property type="match status" value="1"/>
</dbReference>
<dbReference type="InterPro" id="IPR038404">
    <property type="entry name" value="TRAP_DctP_sf"/>
</dbReference>
<dbReference type="PANTHER" id="PTHR33376:SF15">
    <property type="entry name" value="BLL6794 PROTEIN"/>
    <property type="match status" value="1"/>
</dbReference>